<comment type="pathway">
    <text evidence="3 13">Amino-acid biosynthesis; L-histidine biosynthesis; L-histidine from 5-phospho-alpha-D-ribose 1-diphosphate: step 2/9.</text>
</comment>
<comment type="similarity">
    <text evidence="4 13">Belongs to the PRA-PH family.</text>
</comment>
<protein>
    <recommendedName>
        <fullName evidence="6 13">Phosphoribosyl-ATP pyrophosphatase</fullName>
        <shortName evidence="13">PRA-PH</shortName>
        <ecNumber evidence="5 13">3.6.1.31</ecNumber>
    </recommendedName>
</protein>
<evidence type="ECO:0000313" key="14">
    <source>
        <dbReference type="EMBL" id="RMB01792.1"/>
    </source>
</evidence>
<dbReference type="NCBIfam" id="NF001613">
    <property type="entry name" value="PRK00400.1-5"/>
    <property type="match status" value="1"/>
</dbReference>
<organism evidence="14 15">
    <name type="scientific">Eilatimonas milleporae</name>
    <dbReference type="NCBI Taxonomy" id="911205"/>
    <lineage>
        <taxon>Bacteria</taxon>
        <taxon>Pseudomonadati</taxon>
        <taxon>Pseudomonadota</taxon>
        <taxon>Alphaproteobacteria</taxon>
        <taxon>Kordiimonadales</taxon>
        <taxon>Kordiimonadaceae</taxon>
        <taxon>Eilatimonas</taxon>
    </lineage>
</organism>
<evidence type="ECO:0000256" key="3">
    <source>
        <dbReference type="ARBA" id="ARBA00005204"/>
    </source>
</evidence>
<dbReference type="HAMAP" id="MF_01020">
    <property type="entry name" value="HisE"/>
    <property type="match status" value="1"/>
</dbReference>
<dbReference type="NCBIfam" id="TIGR03188">
    <property type="entry name" value="histidine_hisI"/>
    <property type="match status" value="1"/>
</dbReference>
<keyword evidence="15" id="KW-1185">Reference proteome</keyword>
<evidence type="ECO:0000256" key="6">
    <source>
        <dbReference type="ARBA" id="ARBA00013336"/>
    </source>
</evidence>
<dbReference type="Gene3D" id="1.10.287.1080">
    <property type="entry name" value="MazG-like"/>
    <property type="match status" value="1"/>
</dbReference>
<dbReference type="InParanoid" id="A0A3M0BXN1"/>
<dbReference type="InterPro" id="IPR021130">
    <property type="entry name" value="PRib-ATP_PPHydrolase-like"/>
</dbReference>
<dbReference type="SUPFAM" id="SSF101386">
    <property type="entry name" value="all-alpha NTP pyrophosphatases"/>
    <property type="match status" value="1"/>
</dbReference>
<evidence type="ECO:0000256" key="11">
    <source>
        <dbReference type="ARBA" id="ARBA00022840"/>
    </source>
</evidence>
<evidence type="ECO:0000256" key="5">
    <source>
        <dbReference type="ARBA" id="ARBA00012414"/>
    </source>
</evidence>
<evidence type="ECO:0000256" key="2">
    <source>
        <dbReference type="ARBA" id="ARBA00004496"/>
    </source>
</evidence>
<keyword evidence="9 13" id="KW-0547">Nucleotide-binding</keyword>
<dbReference type="PANTHER" id="PTHR42945:SF9">
    <property type="entry name" value="HISTIDINE BIOSYNTHESIS BIFUNCTIONAL PROTEIN HISIE"/>
    <property type="match status" value="1"/>
</dbReference>
<dbReference type="EC" id="3.6.1.31" evidence="5 13"/>
<evidence type="ECO:0000256" key="10">
    <source>
        <dbReference type="ARBA" id="ARBA00022801"/>
    </source>
</evidence>
<evidence type="ECO:0000256" key="9">
    <source>
        <dbReference type="ARBA" id="ARBA00022741"/>
    </source>
</evidence>
<evidence type="ECO:0000256" key="7">
    <source>
        <dbReference type="ARBA" id="ARBA00022490"/>
    </source>
</evidence>
<sequence>MSDTDTLTVLHRLSDLLKQRRTADPEKSYVARLYSRGTAKIAQKVGEEAVELAIAAVQGDRDDIRGEAADLLFHLMVLLEDADLGLDDVAAELAARENLSGLEEKRRRTP</sequence>
<dbReference type="PANTHER" id="PTHR42945">
    <property type="entry name" value="HISTIDINE BIOSYNTHESIS BIFUNCTIONAL PROTEIN"/>
    <property type="match status" value="1"/>
</dbReference>
<comment type="subcellular location">
    <subcellularLocation>
        <location evidence="2 13">Cytoplasm</location>
    </subcellularLocation>
</comment>
<dbReference type="CDD" id="cd11534">
    <property type="entry name" value="NTP-PPase_HisIE_like"/>
    <property type="match status" value="1"/>
</dbReference>
<reference evidence="14 15" key="1">
    <citation type="submission" date="2018-10" db="EMBL/GenBank/DDBJ databases">
        <title>Genomic Encyclopedia of Archaeal and Bacterial Type Strains, Phase II (KMG-II): from individual species to whole genera.</title>
        <authorList>
            <person name="Goeker M."/>
        </authorList>
    </citation>
    <scope>NUCLEOTIDE SEQUENCE [LARGE SCALE GENOMIC DNA]</scope>
    <source>
        <strain evidence="14 15">DSM 25217</strain>
    </source>
</reference>
<keyword evidence="10 13" id="KW-0378">Hydrolase</keyword>
<name>A0A3M0BXN1_9PROT</name>
<dbReference type="RefSeq" id="WP_121939957.1">
    <property type="nucleotide sequence ID" value="NZ_REFR01000015.1"/>
</dbReference>
<dbReference type="OrthoDB" id="9814738at2"/>
<comment type="catalytic activity">
    <reaction evidence="1 13">
        <text>1-(5-phospho-beta-D-ribosyl)-ATP + H2O = 1-(5-phospho-beta-D-ribosyl)-5'-AMP + diphosphate + H(+)</text>
        <dbReference type="Rhea" id="RHEA:22828"/>
        <dbReference type="ChEBI" id="CHEBI:15377"/>
        <dbReference type="ChEBI" id="CHEBI:15378"/>
        <dbReference type="ChEBI" id="CHEBI:33019"/>
        <dbReference type="ChEBI" id="CHEBI:59457"/>
        <dbReference type="ChEBI" id="CHEBI:73183"/>
        <dbReference type="EC" id="3.6.1.31"/>
    </reaction>
</comment>
<dbReference type="GO" id="GO:0005524">
    <property type="term" value="F:ATP binding"/>
    <property type="evidence" value="ECO:0007669"/>
    <property type="project" value="UniProtKB-KW"/>
</dbReference>
<proteinExistence type="inferred from homology"/>
<evidence type="ECO:0000256" key="8">
    <source>
        <dbReference type="ARBA" id="ARBA00022605"/>
    </source>
</evidence>
<keyword evidence="11 13" id="KW-0067">ATP-binding</keyword>
<dbReference type="GO" id="GO:0004636">
    <property type="term" value="F:phosphoribosyl-ATP diphosphatase activity"/>
    <property type="evidence" value="ECO:0007669"/>
    <property type="project" value="UniProtKB-UniRule"/>
</dbReference>
<dbReference type="FunFam" id="1.10.287.1080:FF:000002">
    <property type="entry name" value="Histidine biosynthesis bifunctional protein HisIE"/>
    <property type="match status" value="1"/>
</dbReference>
<dbReference type="AlphaFoldDB" id="A0A3M0BXN1"/>
<comment type="caution">
    <text evidence="14">The sequence shown here is derived from an EMBL/GenBank/DDBJ whole genome shotgun (WGS) entry which is preliminary data.</text>
</comment>
<evidence type="ECO:0000256" key="1">
    <source>
        <dbReference type="ARBA" id="ARBA00001460"/>
    </source>
</evidence>
<dbReference type="GO" id="GO:0000105">
    <property type="term" value="P:L-histidine biosynthetic process"/>
    <property type="evidence" value="ECO:0007669"/>
    <property type="project" value="UniProtKB-UniRule"/>
</dbReference>
<keyword evidence="7 13" id="KW-0963">Cytoplasm</keyword>
<evidence type="ECO:0000256" key="4">
    <source>
        <dbReference type="ARBA" id="ARBA00009392"/>
    </source>
</evidence>
<keyword evidence="12 13" id="KW-0368">Histidine biosynthesis</keyword>
<evidence type="ECO:0000256" key="13">
    <source>
        <dbReference type="HAMAP-Rule" id="MF_01020"/>
    </source>
</evidence>
<dbReference type="GO" id="GO:0005737">
    <property type="term" value="C:cytoplasm"/>
    <property type="evidence" value="ECO:0007669"/>
    <property type="project" value="UniProtKB-SubCell"/>
</dbReference>
<evidence type="ECO:0000313" key="15">
    <source>
        <dbReference type="Proteomes" id="UP000271227"/>
    </source>
</evidence>
<dbReference type="Proteomes" id="UP000271227">
    <property type="component" value="Unassembled WGS sequence"/>
</dbReference>
<dbReference type="UniPathway" id="UPA00031">
    <property type="reaction ID" value="UER00007"/>
</dbReference>
<accession>A0A3M0BXN1</accession>
<dbReference type="Pfam" id="PF01503">
    <property type="entry name" value="PRA-PH"/>
    <property type="match status" value="1"/>
</dbReference>
<evidence type="ECO:0000256" key="12">
    <source>
        <dbReference type="ARBA" id="ARBA00023102"/>
    </source>
</evidence>
<dbReference type="InterPro" id="IPR008179">
    <property type="entry name" value="HisE"/>
</dbReference>
<dbReference type="EMBL" id="REFR01000015">
    <property type="protein sequence ID" value="RMB01792.1"/>
    <property type="molecule type" value="Genomic_DNA"/>
</dbReference>
<dbReference type="NCBIfam" id="NF001611">
    <property type="entry name" value="PRK00400.1-3"/>
    <property type="match status" value="1"/>
</dbReference>
<keyword evidence="8 13" id="KW-0028">Amino-acid biosynthesis</keyword>
<gene>
    <name evidence="13" type="primary">hisE</name>
    <name evidence="14" type="ORF">BXY39_3296</name>
</gene>